<comment type="caution">
    <text evidence="2">The sequence shown here is derived from an EMBL/GenBank/DDBJ whole genome shotgun (WGS) entry which is preliminary data.</text>
</comment>
<dbReference type="Proteomes" id="UP001275440">
    <property type="component" value="Unassembled WGS sequence"/>
</dbReference>
<evidence type="ECO:0000313" key="2">
    <source>
        <dbReference type="EMBL" id="MDV2478602.1"/>
    </source>
</evidence>
<name>A0ABU3WX71_9NOCA</name>
<dbReference type="EMBL" id="WBMO01000005">
    <property type="protein sequence ID" value="MDV2478602.1"/>
    <property type="molecule type" value="Genomic_DNA"/>
</dbReference>
<organism evidence="2 3">
    <name type="scientific">Rhodococcus zopfii</name>
    <dbReference type="NCBI Taxonomy" id="43772"/>
    <lineage>
        <taxon>Bacteria</taxon>
        <taxon>Bacillati</taxon>
        <taxon>Actinomycetota</taxon>
        <taxon>Actinomycetes</taxon>
        <taxon>Mycobacteriales</taxon>
        <taxon>Nocardiaceae</taxon>
        <taxon>Rhodococcus</taxon>
    </lineage>
</organism>
<sequence>MTIIDFIEARLTEDKQIATKAGTGKYARWDYAGDCDSASNGEVYYPDTRTVVRHMNGHESLSYDCVTCDSEGLTPSVNQQIGPHIARHDPARVRRQCKAIRTIVDDLADYQLSHFDPTLKAIAVIWSDHPDYRSEWR</sequence>
<gene>
    <name evidence="1" type="ORF">F8M49_00265</name>
    <name evidence="2" type="ORF">F8M49_30035</name>
</gene>
<protein>
    <submittedName>
        <fullName evidence="2">Uncharacterized protein</fullName>
    </submittedName>
</protein>
<accession>A0ABU3WX71</accession>
<dbReference type="EMBL" id="WBMO01000001">
    <property type="protein sequence ID" value="MDV2474224.1"/>
    <property type="molecule type" value="Genomic_DNA"/>
</dbReference>
<dbReference type="InterPro" id="IPR046193">
    <property type="entry name" value="DUF6221"/>
</dbReference>
<evidence type="ECO:0000313" key="1">
    <source>
        <dbReference type="EMBL" id="MDV2474224.1"/>
    </source>
</evidence>
<reference evidence="2 3" key="1">
    <citation type="submission" date="2019-10" db="EMBL/GenBank/DDBJ databases">
        <title>Draft Genome Assembly of Rhodococcus zopfii DSM44189.</title>
        <authorList>
            <person name="Sutton J.M."/>
            <person name="Akob D.M."/>
            <person name="Bushman T.J."/>
        </authorList>
    </citation>
    <scope>NUCLEOTIDE SEQUENCE [LARGE SCALE GENOMIC DNA]</scope>
    <source>
        <strain evidence="2 3">DSM 44189</strain>
    </source>
</reference>
<keyword evidence="3" id="KW-1185">Reference proteome</keyword>
<evidence type="ECO:0000313" key="3">
    <source>
        <dbReference type="Proteomes" id="UP001275440"/>
    </source>
</evidence>
<dbReference type="Pfam" id="PF19730">
    <property type="entry name" value="DUF6221"/>
    <property type="match status" value="1"/>
</dbReference>
<proteinExistence type="predicted"/>